<reference evidence="1" key="1">
    <citation type="journal article" date="2021" name="Nat. Commun.">
        <title>Genetic determinants of endophytism in the Arabidopsis root mycobiome.</title>
        <authorList>
            <person name="Mesny F."/>
            <person name="Miyauchi S."/>
            <person name="Thiergart T."/>
            <person name="Pickel B."/>
            <person name="Atanasova L."/>
            <person name="Karlsson M."/>
            <person name="Huettel B."/>
            <person name="Barry K.W."/>
            <person name="Haridas S."/>
            <person name="Chen C."/>
            <person name="Bauer D."/>
            <person name="Andreopoulos W."/>
            <person name="Pangilinan J."/>
            <person name="LaButti K."/>
            <person name="Riley R."/>
            <person name="Lipzen A."/>
            <person name="Clum A."/>
            <person name="Drula E."/>
            <person name="Henrissat B."/>
            <person name="Kohler A."/>
            <person name="Grigoriev I.V."/>
            <person name="Martin F.M."/>
            <person name="Hacquard S."/>
        </authorList>
    </citation>
    <scope>NUCLEOTIDE SEQUENCE</scope>
    <source>
        <strain evidence="1">MPI-SDFR-AT-0120</strain>
    </source>
</reference>
<proteinExistence type="predicted"/>
<keyword evidence="2" id="KW-1185">Reference proteome</keyword>
<dbReference type="EMBL" id="JAGMVJ010000037">
    <property type="protein sequence ID" value="KAH7067037.1"/>
    <property type="molecule type" value="Genomic_DNA"/>
</dbReference>
<protein>
    <submittedName>
        <fullName evidence="1">Uncharacterized protein</fullName>
    </submittedName>
</protein>
<organism evidence="1 2">
    <name type="scientific">Paraphoma chrysanthemicola</name>
    <dbReference type="NCBI Taxonomy" id="798071"/>
    <lineage>
        <taxon>Eukaryota</taxon>
        <taxon>Fungi</taxon>
        <taxon>Dikarya</taxon>
        <taxon>Ascomycota</taxon>
        <taxon>Pezizomycotina</taxon>
        <taxon>Dothideomycetes</taxon>
        <taxon>Pleosporomycetidae</taxon>
        <taxon>Pleosporales</taxon>
        <taxon>Pleosporineae</taxon>
        <taxon>Phaeosphaeriaceae</taxon>
        <taxon>Paraphoma</taxon>
    </lineage>
</organism>
<dbReference type="AlphaFoldDB" id="A0A8K0VRV1"/>
<gene>
    <name evidence="1" type="ORF">FB567DRAFT_555805</name>
</gene>
<comment type="caution">
    <text evidence="1">The sequence shown here is derived from an EMBL/GenBank/DDBJ whole genome shotgun (WGS) entry which is preliminary data.</text>
</comment>
<name>A0A8K0VRV1_9PLEO</name>
<dbReference type="Proteomes" id="UP000813461">
    <property type="component" value="Unassembled WGS sequence"/>
</dbReference>
<dbReference type="OrthoDB" id="3799380at2759"/>
<accession>A0A8K0VRV1</accession>
<sequence length="279" mass="31496">MSSLLRSTFRLAPRFRGTLLSMLRPFDIAKLLLAMDQAVSEDEREVHMDPILDLLVDPAPLAVLRAAGARVIFIGKDLELLFDRLRHPARYLEQHGDSHVLNFLVAAFQDPEEGDGPMDKFWFDPNSYMGVPEDLLTMKSLMRGDVYPSLRFEPLESSPESATSVVRFMATLVDCGHRALFLTSEEARSLIGHVALTPAHKILFSEWDGKLKEPKESRLQDAVPETMMQTTDADVDFYMDNIVIEVGPGFGESGVSGYYRRWERSEAVVGMYKLDIRVV</sequence>
<evidence type="ECO:0000313" key="2">
    <source>
        <dbReference type="Proteomes" id="UP000813461"/>
    </source>
</evidence>
<evidence type="ECO:0000313" key="1">
    <source>
        <dbReference type="EMBL" id="KAH7067037.1"/>
    </source>
</evidence>